<dbReference type="Proteomes" id="UP000235388">
    <property type="component" value="Unassembled WGS sequence"/>
</dbReference>
<dbReference type="EMBL" id="PGCJ01000230">
    <property type="protein sequence ID" value="PLW37005.1"/>
    <property type="molecule type" value="Genomic_DNA"/>
</dbReference>
<evidence type="ECO:0008006" key="4">
    <source>
        <dbReference type="Google" id="ProtNLM"/>
    </source>
</evidence>
<sequence length="146" mass="16770">MLPLHLITATSDYAALFLWLQEEANHVQNRYIQAPRHAFKRPPRWEPWNDSCVPMIRFIELFRVTIDNFHWLSNSLCEELQQDPRGRGERLTVEAQVAVGLYCLGHSSSYLTIGHVFNIGKETADKAASRFVLAVLKVLRLCTMSS</sequence>
<dbReference type="OrthoDB" id="2504952at2759"/>
<comment type="caution">
    <text evidence="2">The sequence shown here is derived from an EMBL/GenBank/DDBJ whole genome shotgun (WGS) entry which is preliminary data.</text>
</comment>
<keyword evidence="3" id="KW-1185">Reference proteome</keyword>
<name>A0A2N5UGX1_9BASI</name>
<dbReference type="AlphaFoldDB" id="A0A2N5UGX1"/>
<evidence type="ECO:0000313" key="2">
    <source>
        <dbReference type="EMBL" id="PLW37005.1"/>
    </source>
</evidence>
<evidence type="ECO:0000313" key="3">
    <source>
        <dbReference type="Proteomes" id="UP000235388"/>
    </source>
</evidence>
<organism evidence="2 3">
    <name type="scientific">Puccinia coronata f. sp. avenae</name>
    <dbReference type="NCBI Taxonomy" id="200324"/>
    <lineage>
        <taxon>Eukaryota</taxon>
        <taxon>Fungi</taxon>
        <taxon>Dikarya</taxon>
        <taxon>Basidiomycota</taxon>
        <taxon>Pucciniomycotina</taxon>
        <taxon>Pucciniomycetes</taxon>
        <taxon>Pucciniales</taxon>
        <taxon>Pucciniaceae</taxon>
        <taxon>Puccinia</taxon>
    </lineage>
</organism>
<reference evidence="2 3" key="1">
    <citation type="submission" date="2017-11" db="EMBL/GenBank/DDBJ databases">
        <title>De novo assembly and phasing of dikaryotic genomes from two isolates of Puccinia coronata f. sp. avenae, the causal agent of oat crown rust.</title>
        <authorList>
            <person name="Miller M.E."/>
            <person name="Zhang Y."/>
            <person name="Omidvar V."/>
            <person name="Sperschneider J."/>
            <person name="Schwessinger B."/>
            <person name="Raley C."/>
            <person name="Palmer J.M."/>
            <person name="Garnica D."/>
            <person name="Upadhyaya N."/>
            <person name="Rathjen J."/>
            <person name="Taylor J.M."/>
            <person name="Park R.F."/>
            <person name="Dodds P.N."/>
            <person name="Hirsch C.D."/>
            <person name="Kianian S.F."/>
            <person name="Figueroa M."/>
        </authorList>
    </citation>
    <scope>NUCLEOTIDE SEQUENCE [LARGE SCALE GENOMIC DNA]</scope>
    <source>
        <strain evidence="2">12NC29</strain>
    </source>
</reference>
<dbReference type="EMBL" id="PGCJ01001155">
    <property type="protein sequence ID" value="PLW08544.1"/>
    <property type="molecule type" value="Genomic_DNA"/>
</dbReference>
<accession>A0A2N5UGX1</accession>
<proteinExistence type="predicted"/>
<evidence type="ECO:0000313" key="1">
    <source>
        <dbReference type="EMBL" id="PLW08544.1"/>
    </source>
</evidence>
<gene>
    <name evidence="2" type="ORF">PCANC_14004</name>
    <name evidence="1" type="ORF">PCANC_22615</name>
</gene>
<protein>
    <recommendedName>
        <fullName evidence="4">DDE Tnp4 domain-containing protein</fullName>
    </recommendedName>
</protein>